<name>A0ACB9Q2P2_BAUVA</name>
<evidence type="ECO:0000313" key="2">
    <source>
        <dbReference type="Proteomes" id="UP000828941"/>
    </source>
</evidence>
<gene>
    <name evidence="1" type="ORF">L6164_003883</name>
</gene>
<dbReference type="Proteomes" id="UP000828941">
    <property type="component" value="Chromosome 2"/>
</dbReference>
<protein>
    <submittedName>
        <fullName evidence="1">Uncharacterized protein</fullName>
    </submittedName>
</protein>
<evidence type="ECO:0000313" key="1">
    <source>
        <dbReference type="EMBL" id="KAI4355071.1"/>
    </source>
</evidence>
<reference evidence="1 2" key="1">
    <citation type="journal article" date="2022" name="DNA Res.">
        <title>Chromosomal-level genome assembly of the orchid tree Bauhinia variegata (Leguminosae; Cercidoideae) supports the allotetraploid origin hypothesis of Bauhinia.</title>
        <authorList>
            <person name="Zhong Y."/>
            <person name="Chen Y."/>
            <person name="Zheng D."/>
            <person name="Pang J."/>
            <person name="Liu Y."/>
            <person name="Luo S."/>
            <person name="Meng S."/>
            <person name="Qian L."/>
            <person name="Wei D."/>
            <person name="Dai S."/>
            <person name="Zhou R."/>
        </authorList>
    </citation>
    <scope>NUCLEOTIDE SEQUENCE [LARGE SCALE GENOMIC DNA]</scope>
    <source>
        <strain evidence="1">BV-YZ2020</strain>
    </source>
</reference>
<dbReference type="EMBL" id="CM039427">
    <property type="protein sequence ID" value="KAI4355071.1"/>
    <property type="molecule type" value="Genomic_DNA"/>
</dbReference>
<proteinExistence type="predicted"/>
<comment type="caution">
    <text evidence="1">The sequence shown here is derived from an EMBL/GenBank/DDBJ whole genome shotgun (WGS) entry which is preliminary data.</text>
</comment>
<sequence>MTLTRRSPKVSPHNTGFLTRSGSSSSSNTLGVHKLGLFKYVVYGALGFQTYNVYALGVELSSITTSKLDA</sequence>
<keyword evidence="2" id="KW-1185">Reference proteome</keyword>
<accession>A0ACB9Q2P2</accession>
<organism evidence="1 2">
    <name type="scientific">Bauhinia variegata</name>
    <name type="common">Purple orchid tree</name>
    <name type="synonym">Phanera variegata</name>
    <dbReference type="NCBI Taxonomy" id="167791"/>
    <lineage>
        <taxon>Eukaryota</taxon>
        <taxon>Viridiplantae</taxon>
        <taxon>Streptophyta</taxon>
        <taxon>Embryophyta</taxon>
        <taxon>Tracheophyta</taxon>
        <taxon>Spermatophyta</taxon>
        <taxon>Magnoliopsida</taxon>
        <taxon>eudicotyledons</taxon>
        <taxon>Gunneridae</taxon>
        <taxon>Pentapetalae</taxon>
        <taxon>rosids</taxon>
        <taxon>fabids</taxon>
        <taxon>Fabales</taxon>
        <taxon>Fabaceae</taxon>
        <taxon>Cercidoideae</taxon>
        <taxon>Cercideae</taxon>
        <taxon>Bauhiniinae</taxon>
        <taxon>Bauhinia</taxon>
    </lineage>
</organism>